<dbReference type="PANTHER" id="PTHR46791">
    <property type="entry name" value="EXPRESSED PROTEIN"/>
    <property type="match status" value="1"/>
</dbReference>
<organism evidence="1 2">
    <name type="scientific">Triplophysa tibetana</name>
    <dbReference type="NCBI Taxonomy" id="1572043"/>
    <lineage>
        <taxon>Eukaryota</taxon>
        <taxon>Metazoa</taxon>
        <taxon>Chordata</taxon>
        <taxon>Craniata</taxon>
        <taxon>Vertebrata</taxon>
        <taxon>Euteleostomi</taxon>
        <taxon>Actinopterygii</taxon>
        <taxon>Neopterygii</taxon>
        <taxon>Teleostei</taxon>
        <taxon>Ostariophysi</taxon>
        <taxon>Cypriniformes</taxon>
        <taxon>Nemacheilidae</taxon>
        <taxon>Triplophysa</taxon>
    </lineage>
</organism>
<dbReference type="PANTHER" id="PTHR46791:SF13">
    <property type="entry name" value="CLR5 DOMAIN-CONTAINING PROTEIN"/>
    <property type="match status" value="1"/>
</dbReference>
<keyword evidence="2" id="KW-1185">Reference proteome</keyword>
<evidence type="ECO:0000313" key="2">
    <source>
        <dbReference type="Proteomes" id="UP000324632"/>
    </source>
</evidence>
<gene>
    <name evidence="1" type="ORF">E1301_Tti016289</name>
</gene>
<dbReference type="AlphaFoldDB" id="A0A5A9NCU2"/>
<proteinExistence type="predicted"/>
<protein>
    <submittedName>
        <fullName evidence="1">Uncharacterized protein</fullName>
    </submittedName>
</protein>
<name>A0A5A9NCU2_9TELE</name>
<evidence type="ECO:0000313" key="1">
    <source>
        <dbReference type="EMBL" id="KAA0706217.1"/>
    </source>
</evidence>
<comment type="caution">
    <text evidence="1">The sequence shown here is derived from an EMBL/GenBank/DDBJ whole genome shotgun (WGS) entry which is preliminary data.</text>
</comment>
<sequence>MIRSILQQREPHSVVPVLPEAITFPLKRFSEVEDVELKLCESDVQKNCESSSLCRCSSNPHCLDIPFSKTGLQPEISSIQRLRCVAVQMEGRRRYEALTLYFVLTGLDFIERLQEFLREDSTGTVHGPCVFQRTSQAKRIESWWGIYRRQNAGYWMDVFKELQSAGDFSGDATDKGLIQFCFLALIQDELDTVVNMWNNHRIRRSNGRDIQHGKPFLMYNLPELYQSKDYMNPLDAERLNVIIHENICLWKSDIPCDRDLYDLCVLVMGENNLQPSATATEALRLYINIRPLVRELLGI</sequence>
<dbReference type="EMBL" id="SOYY01000021">
    <property type="protein sequence ID" value="KAA0706217.1"/>
    <property type="molecule type" value="Genomic_DNA"/>
</dbReference>
<reference evidence="1 2" key="1">
    <citation type="journal article" date="2019" name="Mol. Ecol. Resour.">
        <title>Chromosome-level genome assembly of Triplophysa tibetana, a fish adapted to the harsh high-altitude environment of the Tibetan Plateau.</title>
        <authorList>
            <person name="Yang X."/>
            <person name="Liu H."/>
            <person name="Ma Z."/>
            <person name="Zou Y."/>
            <person name="Zou M."/>
            <person name="Mao Y."/>
            <person name="Li X."/>
            <person name="Wang H."/>
            <person name="Chen T."/>
            <person name="Wang W."/>
            <person name="Yang R."/>
        </authorList>
    </citation>
    <scope>NUCLEOTIDE SEQUENCE [LARGE SCALE GENOMIC DNA]</scope>
    <source>
        <strain evidence="1">TTIB1903HZAU</strain>
        <tissue evidence="1">Muscle</tissue>
    </source>
</reference>
<accession>A0A5A9NCU2</accession>
<dbReference type="Proteomes" id="UP000324632">
    <property type="component" value="Chromosome 21"/>
</dbReference>